<dbReference type="PANTHER" id="PTHR37305">
    <property type="entry name" value="INTEGRAL MEMBRANE PROTEIN-RELATED"/>
    <property type="match status" value="1"/>
</dbReference>
<keyword evidence="2" id="KW-0812">Transmembrane</keyword>
<feature type="transmembrane region" description="Helical" evidence="2">
    <location>
        <begin position="88"/>
        <end position="110"/>
    </location>
</feature>
<feature type="transmembrane region" description="Helical" evidence="2">
    <location>
        <begin position="131"/>
        <end position="158"/>
    </location>
</feature>
<keyword evidence="2" id="KW-0472">Membrane</keyword>
<sequence length="285" mass="30396">MTALTGTGAESGIPTAAATRRPHTGKVTQTRVLTSEWIKFRSLRSSYWSLLVGCGAMIALGLLFSLVITKKWDTMPQVRRREFDAITVPLRGYFLAQLAVGVLGVMVVTGEYSTGMIRASLSAVPRRLPVLWAKAAVFAAAVWITTTVTAFACFFIGQTFFGSKHIQADLSTPGALRIVFGTGLYLTVVGLLGVGLGTIIRSTAGAIAALFATLLVLPVLGEVLNFTSFGDKVNPYLPSNAGQALLVVHTEASGQMRPWPGFALFVGYAVATFVVAAYLMKKRDA</sequence>
<organism evidence="3 4">
    <name type="scientific">Catenulispora yoronensis</name>
    <dbReference type="NCBI Taxonomy" id="450799"/>
    <lineage>
        <taxon>Bacteria</taxon>
        <taxon>Bacillati</taxon>
        <taxon>Actinomycetota</taxon>
        <taxon>Actinomycetes</taxon>
        <taxon>Catenulisporales</taxon>
        <taxon>Catenulisporaceae</taxon>
        <taxon>Catenulispora</taxon>
    </lineage>
</organism>
<accession>A0ABN2UM68</accession>
<evidence type="ECO:0000256" key="1">
    <source>
        <dbReference type="SAM" id="MobiDB-lite"/>
    </source>
</evidence>
<reference evidence="3 4" key="1">
    <citation type="journal article" date="2019" name="Int. J. Syst. Evol. Microbiol.">
        <title>The Global Catalogue of Microorganisms (GCM) 10K type strain sequencing project: providing services to taxonomists for standard genome sequencing and annotation.</title>
        <authorList>
            <consortium name="The Broad Institute Genomics Platform"/>
            <consortium name="The Broad Institute Genome Sequencing Center for Infectious Disease"/>
            <person name="Wu L."/>
            <person name="Ma J."/>
        </authorList>
    </citation>
    <scope>NUCLEOTIDE SEQUENCE [LARGE SCALE GENOMIC DNA]</scope>
    <source>
        <strain evidence="3 4">JCM 16014</strain>
    </source>
</reference>
<feature type="transmembrane region" description="Helical" evidence="2">
    <location>
        <begin position="178"/>
        <end position="200"/>
    </location>
</feature>
<keyword evidence="2" id="KW-1133">Transmembrane helix</keyword>
<feature type="transmembrane region" description="Helical" evidence="2">
    <location>
        <begin position="259"/>
        <end position="280"/>
    </location>
</feature>
<evidence type="ECO:0000256" key="2">
    <source>
        <dbReference type="SAM" id="Phobius"/>
    </source>
</evidence>
<dbReference type="Proteomes" id="UP001500751">
    <property type="component" value="Unassembled WGS sequence"/>
</dbReference>
<dbReference type="PANTHER" id="PTHR37305:SF1">
    <property type="entry name" value="MEMBRANE PROTEIN"/>
    <property type="match status" value="1"/>
</dbReference>
<feature type="transmembrane region" description="Helical" evidence="2">
    <location>
        <begin position="207"/>
        <end position="229"/>
    </location>
</feature>
<dbReference type="EMBL" id="BAAAQN010000029">
    <property type="protein sequence ID" value="GAA2039989.1"/>
    <property type="molecule type" value="Genomic_DNA"/>
</dbReference>
<feature type="transmembrane region" description="Helical" evidence="2">
    <location>
        <begin position="47"/>
        <end position="68"/>
    </location>
</feature>
<evidence type="ECO:0000313" key="3">
    <source>
        <dbReference type="EMBL" id="GAA2039989.1"/>
    </source>
</evidence>
<evidence type="ECO:0000313" key="4">
    <source>
        <dbReference type="Proteomes" id="UP001500751"/>
    </source>
</evidence>
<proteinExistence type="predicted"/>
<comment type="caution">
    <text evidence="3">The sequence shown here is derived from an EMBL/GenBank/DDBJ whole genome shotgun (WGS) entry which is preliminary data.</text>
</comment>
<dbReference type="RefSeq" id="WP_344667853.1">
    <property type="nucleotide sequence ID" value="NZ_BAAAQN010000029.1"/>
</dbReference>
<keyword evidence="4" id="KW-1185">Reference proteome</keyword>
<name>A0ABN2UM68_9ACTN</name>
<feature type="region of interest" description="Disordered" evidence="1">
    <location>
        <begin position="1"/>
        <end position="25"/>
    </location>
</feature>
<gene>
    <name evidence="3" type="ORF">GCM10009839_47550</name>
</gene>
<protein>
    <submittedName>
        <fullName evidence="3">ABC transporter permease subunit</fullName>
    </submittedName>
</protein>